<dbReference type="PhylomeDB" id="A0A022QF76"/>
<dbReference type="GO" id="GO:0009416">
    <property type="term" value="P:response to light stimulus"/>
    <property type="evidence" value="ECO:0000318"/>
    <property type="project" value="GO_Central"/>
</dbReference>
<dbReference type="PANTHER" id="PTHR37723:SF1">
    <property type="entry name" value="PROTEIN FAR-RED-ELONGATED HYPOCOTYL 1-LIKE"/>
    <property type="match status" value="1"/>
</dbReference>
<evidence type="ECO:0000313" key="3">
    <source>
        <dbReference type="Proteomes" id="UP000030748"/>
    </source>
</evidence>
<dbReference type="KEGG" id="egt:105969962"/>
<dbReference type="STRING" id="4155.A0A022QF76"/>
<organism evidence="2 3">
    <name type="scientific">Erythranthe guttata</name>
    <name type="common">Yellow monkey flower</name>
    <name type="synonym">Mimulus guttatus</name>
    <dbReference type="NCBI Taxonomy" id="4155"/>
    <lineage>
        <taxon>Eukaryota</taxon>
        <taxon>Viridiplantae</taxon>
        <taxon>Streptophyta</taxon>
        <taxon>Embryophyta</taxon>
        <taxon>Tracheophyta</taxon>
        <taxon>Spermatophyta</taxon>
        <taxon>Magnoliopsida</taxon>
        <taxon>eudicotyledons</taxon>
        <taxon>Gunneridae</taxon>
        <taxon>Pentapetalae</taxon>
        <taxon>asterids</taxon>
        <taxon>lamiids</taxon>
        <taxon>Lamiales</taxon>
        <taxon>Phrymaceae</taxon>
        <taxon>Erythranthe</taxon>
    </lineage>
</organism>
<name>A0A022QF76_ERYGU</name>
<dbReference type="GO" id="GO:0009639">
    <property type="term" value="P:response to red or far red light"/>
    <property type="evidence" value="ECO:0007669"/>
    <property type="project" value="InterPro"/>
</dbReference>
<dbReference type="EMBL" id="KI631651">
    <property type="protein sequence ID" value="EYU26601.1"/>
    <property type="molecule type" value="Genomic_DNA"/>
</dbReference>
<proteinExistence type="predicted"/>
<keyword evidence="3" id="KW-1185">Reference proteome</keyword>
<protein>
    <submittedName>
        <fullName evidence="2">Uncharacterized protein</fullName>
    </submittedName>
</protein>
<dbReference type="AlphaFoldDB" id="A0A022QF76"/>
<dbReference type="InterPro" id="IPR037766">
    <property type="entry name" value="FHY1"/>
</dbReference>
<dbReference type="GO" id="GO:0061608">
    <property type="term" value="F:nuclear import signal receptor activity"/>
    <property type="evidence" value="ECO:0000318"/>
    <property type="project" value="GO_Central"/>
</dbReference>
<feature type="region of interest" description="Disordered" evidence="1">
    <location>
        <begin position="48"/>
        <end position="86"/>
    </location>
</feature>
<dbReference type="eggNOG" id="ENOG502S2YT">
    <property type="taxonomic scope" value="Eukaryota"/>
</dbReference>
<evidence type="ECO:0000313" key="2">
    <source>
        <dbReference type="EMBL" id="EYU26601.1"/>
    </source>
</evidence>
<dbReference type="GO" id="GO:0005737">
    <property type="term" value="C:cytoplasm"/>
    <property type="evidence" value="ECO:0000318"/>
    <property type="project" value="GO_Central"/>
</dbReference>
<dbReference type="GO" id="GO:0016607">
    <property type="term" value="C:nuclear speck"/>
    <property type="evidence" value="ECO:0000318"/>
    <property type="project" value="GO_Central"/>
</dbReference>
<evidence type="ECO:0000256" key="1">
    <source>
        <dbReference type="SAM" id="MobiDB-lite"/>
    </source>
</evidence>
<dbReference type="OrthoDB" id="1930763at2759"/>
<gene>
    <name evidence="2" type="ORF">MIMGU_mgv1a013978mg</name>
</gene>
<dbReference type="Proteomes" id="UP000030748">
    <property type="component" value="Unassembled WGS sequence"/>
</dbReference>
<accession>A0A022QF76</accession>
<dbReference type="GO" id="GO:0051457">
    <property type="term" value="P:maintenance of protein location in nucleus"/>
    <property type="evidence" value="ECO:0000318"/>
    <property type="project" value="GO_Central"/>
</dbReference>
<dbReference type="PANTHER" id="PTHR37723">
    <property type="entry name" value="PROTEIN FAR-RED ELONGATED HYPOCOTYL 1"/>
    <property type="match status" value="1"/>
</dbReference>
<reference evidence="2 3" key="1">
    <citation type="journal article" date="2013" name="Proc. Natl. Acad. Sci. U.S.A.">
        <title>Fine-scale variation in meiotic recombination in Mimulus inferred from population shotgun sequencing.</title>
        <authorList>
            <person name="Hellsten U."/>
            <person name="Wright K.M."/>
            <person name="Jenkins J."/>
            <person name="Shu S."/>
            <person name="Yuan Y."/>
            <person name="Wessler S.R."/>
            <person name="Schmutz J."/>
            <person name="Willis J.H."/>
            <person name="Rokhsar D.S."/>
        </authorList>
    </citation>
    <scope>NUCLEOTIDE SEQUENCE [LARGE SCALE GENOMIC DNA]</scope>
    <source>
        <strain evidence="3">cv. DUN x IM62</strain>
    </source>
</reference>
<sequence length="204" mass="23601">MDESRSPAEINSIDCLSKKRKLQDELLELPLLKHVCWHQNPELVFSSNNAESDESFDRESAKDSNSFHCDPDSIMSTDYDDESKPDIRYPEVYETSTSSYSEIHFYSSKSVSLTKSNPSQTESLSLTEQINFTNYQYGIDPSLPYEEHLEEFGNLCVEESTDKELENYVLSSGRWSVNNQGNEQESKKLTIDKEFEEYFSMLMM</sequence>